<evidence type="ECO:0000256" key="7">
    <source>
        <dbReference type="PIRSR" id="PIRSR602401-1"/>
    </source>
</evidence>
<comment type="caution">
    <text evidence="11">The sequence shown here is derived from an EMBL/GenBank/DDBJ whole genome shotgun (WGS) entry which is preliminary data.</text>
</comment>
<dbReference type="InterPro" id="IPR001128">
    <property type="entry name" value="Cyt_P450"/>
</dbReference>
<accession>K0T6K0</accession>
<evidence type="ECO:0000256" key="9">
    <source>
        <dbReference type="SAM" id="MobiDB-lite"/>
    </source>
</evidence>
<keyword evidence="10" id="KW-0472">Membrane</keyword>
<evidence type="ECO:0000313" key="12">
    <source>
        <dbReference type="Proteomes" id="UP000266841"/>
    </source>
</evidence>
<gene>
    <name evidence="11" type="ORF">THAOC_09824</name>
</gene>
<evidence type="ECO:0008006" key="13">
    <source>
        <dbReference type="Google" id="ProtNLM"/>
    </source>
</evidence>
<dbReference type="InterPro" id="IPR002401">
    <property type="entry name" value="Cyt_P450_E_grp-I"/>
</dbReference>
<dbReference type="SUPFAM" id="SSF48264">
    <property type="entry name" value="Cytochrome P450"/>
    <property type="match status" value="1"/>
</dbReference>
<evidence type="ECO:0000256" key="1">
    <source>
        <dbReference type="ARBA" id="ARBA00010617"/>
    </source>
</evidence>
<dbReference type="EMBL" id="AGNL01010656">
    <property type="protein sequence ID" value="EJK68956.1"/>
    <property type="molecule type" value="Genomic_DNA"/>
</dbReference>
<comment type="similarity">
    <text evidence="1 8">Belongs to the cytochrome P450 family.</text>
</comment>
<dbReference type="InterPro" id="IPR036396">
    <property type="entry name" value="Cyt_P450_sf"/>
</dbReference>
<evidence type="ECO:0000256" key="3">
    <source>
        <dbReference type="ARBA" id="ARBA00022723"/>
    </source>
</evidence>
<dbReference type="Gene3D" id="1.10.630.10">
    <property type="entry name" value="Cytochrome P450"/>
    <property type="match status" value="1"/>
</dbReference>
<keyword evidence="5 7" id="KW-0408">Iron</keyword>
<feature type="compositionally biased region" description="Basic and acidic residues" evidence="9">
    <location>
        <begin position="556"/>
        <end position="565"/>
    </location>
</feature>
<keyword evidence="6 8" id="KW-0503">Monooxygenase</keyword>
<name>K0T6K0_THAOC</name>
<dbReference type="GO" id="GO:0004497">
    <property type="term" value="F:monooxygenase activity"/>
    <property type="evidence" value="ECO:0007669"/>
    <property type="project" value="UniProtKB-KW"/>
</dbReference>
<feature type="transmembrane region" description="Helical" evidence="10">
    <location>
        <begin position="47"/>
        <end position="68"/>
    </location>
</feature>
<evidence type="ECO:0000313" key="11">
    <source>
        <dbReference type="EMBL" id="EJK68956.1"/>
    </source>
</evidence>
<protein>
    <recommendedName>
        <fullName evidence="13">Cytochrome P450</fullName>
    </recommendedName>
</protein>
<dbReference type="PANTHER" id="PTHR24291">
    <property type="entry name" value="CYTOCHROME P450 FAMILY 4"/>
    <property type="match status" value="1"/>
</dbReference>
<dbReference type="PRINTS" id="PR00385">
    <property type="entry name" value="P450"/>
</dbReference>
<dbReference type="AlphaFoldDB" id="K0T6K0"/>
<evidence type="ECO:0000256" key="5">
    <source>
        <dbReference type="ARBA" id="ARBA00023004"/>
    </source>
</evidence>
<dbReference type="eggNOG" id="KOG0157">
    <property type="taxonomic scope" value="Eukaryota"/>
</dbReference>
<dbReference type="PANTHER" id="PTHR24291:SF50">
    <property type="entry name" value="BIFUNCTIONAL ALBAFLAVENONE MONOOXYGENASE_TERPENE SYNTHASE"/>
    <property type="match status" value="1"/>
</dbReference>
<dbReference type="GO" id="GO:0016705">
    <property type="term" value="F:oxidoreductase activity, acting on paired donors, with incorporation or reduction of molecular oxygen"/>
    <property type="evidence" value="ECO:0007669"/>
    <property type="project" value="InterPro"/>
</dbReference>
<keyword evidence="10" id="KW-0812">Transmembrane</keyword>
<feature type="compositionally biased region" description="Basic and acidic residues" evidence="9">
    <location>
        <begin position="133"/>
        <end position="144"/>
    </location>
</feature>
<evidence type="ECO:0000256" key="4">
    <source>
        <dbReference type="ARBA" id="ARBA00023002"/>
    </source>
</evidence>
<proteinExistence type="inferred from homology"/>
<keyword evidence="2 7" id="KW-0349">Heme</keyword>
<feature type="binding site" description="axial binding residue" evidence="7">
    <location>
        <position position="595"/>
    </location>
    <ligand>
        <name>heme</name>
        <dbReference type="ChEBI" id="CHEBI:30413"/>
    </ligand>
    <ligandPart>
        <name>Fe</name>
        <dbReference type="ChEBI" id="CHEBI:18248"/>
    </ligandPart>
</feature>
<dbReference type="PROSITE" id="PS00086">
    <property type="entry name" value="CYTOCHROME_P450"/>
    <property type="match status" value="1"/>
</dbReference>
<dbReference type="Pfam" id="PF00067">
    <property type="entry name" value="p450"/>
    <property type="match status" value="1"/>
</dbReference>
<organism evidence="11 12">
    <name type="scientific">Thalassiosira oceanica</name>
    <name type="common">Marine diatom</name>
    <dbReference type="NCBI Taxonomy" id="159749"/>
    <lineage>
        <taxon>Eukaryota</taxon>
        <taxon>Sar</taxon>
        <taxon>Stramenopiles</taxon>
        <taxon>Ochrophyta</taxon>
        <taxon>Bacillariophyta</taxon>
        <taxon>Coscinodiscophyceae</taxon>
        <taxon>Thalassiosirophycidae</taxon>
        <taxon>Thalassiosirales</taxon>
        <taxon>Thalassiosiraceae</taxon>
        <taxon>Thalassiosira</taxon>
    </lineage>
</organism>
<dbReference type="OrthoDB" id="47084at2759"/>
<sequence>MLEAMEAHSRPAGSDFYSRPAGFIFGAPENRTHYHGPMKMKTLDLPLSPVAMLPLVVAALSIAVLLAARRRLKRSRDDGCGGYLEHIFDPSCNIPPCRIRPHLLLGHLPNVFSPPDDERYSSGTLARTGAFSGDKHSDNTDRPSTETSAVFVDNSNAFGISSFWFLRSRSVCVLKKEHARAVLRHSIERQGNWLLQRHFRRSLGGSSIVLMSCNENDRDTWRVHRNLMRSSFTSKAVKKQADKVFRVSSNMVRAILKECDHSHAGGYSSEAADLFKVGPFRQIVCVAIGPTNLDDPPSKLATLDIFGVVALDYNFGCTDTLSECQITKALNLTIEDSNKRCAPCNIFNPFVQLYFLPTQRNREHRRHSQKVHNLIRKLCQQRWREIREDVNVASECAYTDLLSSLIRSKMELHDGSLSSEAVAHDDLVEMLLTLFFAGYDTSSVALSYVMWFVATSPRIQEECALEALGSDVDKNAADWECSLVYCRAVLMEALRLHPPVYSNNRHLNKELVLDGCIIPKDTRVYLPIGEIHTYSQNFPRAKEFLPERWARKDSVTGRWVDRDPNEQAPDDPTPSFVPPANRSDMFTFSDGARNCLGQRLAIQECTIVIAALMRDLVVSVPEGLELTKRKKFALAPPVQMPLTFRRRER</sequence>
<dbReference type="InterPro" id="IPR017972">
    <property type="entry name" value="Cyt_P450_CS"/>
</dbReference>
<comment type="cofactor">
    <cofactor evidence="7">
        <name>heme</name>
        <dbReference type="ChEBI" id="CHEBI:30413"/>
    </cofactor>
</comment>
<dbReference type="InterPro" id="IPR050196">
    <property type="entry name" value="Cytochrome_P450_Monoox"/>
</dbReference>
<dbReference type="PRINTS" id="PR00463">
    <property type="entry name" value="EP450I"/>
</dbReference>
<dbReference type="GO" id="GO:0020037">
    <property type="term" value="F:heme binding"/>
    <property type="evidence" value="ECO:0007669"/>
    <property type="project" value="InterPro"/>
</dbReference>
<keyword evidence="10" id="KW-1133">Transmembrane helix</keyword>
<dbReference type="GO" id="GO:0005506">
    <property type="term" value="F:iron ion binding"/>
    <property type="evidence" value="ECO:0007669"/>
    <property type="project" value="InterPro"/>
</dbReference>
<evidence type="ECO:0000256" key="6">
    <source>
        <dbReference type="ARBA" id="ARBA00023033"/>
    </source>
</evidence>
<keyword evidence="12" id="KW-1185">Reference proteome</keyword>
<dbReference type="Proteomes" id="UP000266841">
    <property type="component" value="Unassembled WGS sequence"/>
</dbReference>
<keyword evidence="4 8" id="KW-0560">Oxidoreductase</keyword>
<evidence type="ECO:0000256" key="2">
    <source>
        <dbReference type="ARBA" id="ARBA00022617"/>
    </source>
</evidence>
<feature type="region of interest" description="Disordered" evidence="9">
    <location>
        <begin position="119"/>
        <end position="145"/>
    </location>
</feature>
<evidence type="ECO:0000256" key="10">
    <source>
        <dbReference type="SAM" id="Phobius"/>
    </source>
</evidence>
<evidence type="ECO:0000256" key="8">
    <source>
        <dbReference type="RuleBase" id="RU000461"/>
    </source>
</evidence>
<reference evidence="11 12" key="1">
    <citation type="journal article" date="2012" name="Genome Biol.">
        <title>Genome and low-iron response of an oceanic diatom adapted to chronic iron limitation.</title>
        <authorList>
            <person name="Lommer M."/>
            <person name="Specht M."/>
            <person name="Roy A.S."/>
            <person name="Kraemer L."/>
            <person name="Andreson R."/>
            <person name="Gutowska M.A."/>
            <person name="Wolf J."/>
            <person name="Bergner S.V."/>
            <person name="Schilhabel M.B."/>
            <person name="Klostermeier U.C."/>
            <person name="Beiko R.G."/>
            <person name="Rosenstiel P."/>
            <person name="Hippler M."/>
            <person name="Laroche J."/>
        </authorList>
    </citation>
    <scope>NUCLEOTIDE SEQUENCE [LARGE SCALE GENOMIC DNA]</scope>
    <source>
        <strain evidence="11 12">CCMP1005</strain>
    </source>
</reference>
<keyword evidence="3 7" id="KW-0479">Metal-binding</keyword>
<feature type="region of interest" description="Disordered" evidence="9">
    <location>
        <begin position="556"/>
        <end position="577"/>
    </location>
</feature>